<comment type="caution">
    <text evidence="18">The sequence shown here is derived from an EMBL/GenBank/DDBJ whole genome shotgun (WGS) entry which is preliminary data.</text>
</comment>
<keyword evidence="19" id="KW-1185">Reference proteome</keyword>
<dbReference type="SUPFAM" id="SSF47226">
    <property type="entry name" value="Histidine-containing phosphotransfer domain, HPT domain"/>
    <property type="match status" value="1"/>
</dbReference>
<evidence type="ECO:0000259" key="17">
    <source>
        <dbReference type="PROSITE" id="PS50894"/>
    </source>
</evidence>
<dbReference type="InterPro" id="IPR003594">
    <property type="entry name" value="HATPase_dom"/>
</dbReference>
<evidence type="ECO:0000256" key="2">
    <source>
        <dbReference type="ARBA" id="ARBA00004651"/>
    </source>
</evidence>
<dbReference type="GO" id="GO:0005886">
    <property type="term" value="C:plasma membrane"/>
    <property type="evidence" value="ECO:0007669"/>
    <property type="project" value="UniProtKB-SubCell"/>
</dbReference>
<evidence type="ECO:0000313" key="19">
    <source>
        <dbReference type="Proteomes" id="UP000541185"/>
    </source>
</evidence>
<comment type="subcellular location">
    <subcellularLocation>
        <location evidence="2">Cell membrane</location>
        <topology evidence="2">Multi-pass membrane protein</topology>
    </subcellularLocation>
</comment>
<dbReference type="GO" id="GO:0005524">
    <property type="term" value="F:ATP binding"/>
    <property type="evidence" value="ECO:0007669"/>
    <property type="project" value="UniProtKB-KW"/>
</dbReference>
<feature type="transmembrane region" description="Helical" evidence="14">
    <location>
        <begin position="106"/>
        <end position="124"/>
    </location>
</feature>
<dbReference type="Gene3D" id="3.30.565.10">
    <property type="entry name" value="Histidine kinase-like ATPase, C-terminal domain"/>
    <property type="match status" value="1"/>
</dbReference>
<dbReference type="Pfam" id="PF02518">
    <property type="entry name" value="HATPase_c"/>
    <property type="match status" value="1"/>
</dbReference>
<dbReference type="Pfam" id="PF00072">
    <property type="entry name" value="Response_reg"/>
    <property type="match status" value="2"/>
</dbReference>
<evidence type="ECO:0000256" key="5">
    <source>
        <dbReference type="ARBA" id="ARBA00022553"/>
    </source>
</evidence>
<feature type="modified residue" description="Phosphohistidine" evidence="12">
    <location>
        <position position="776"/>
    </location>
</feature>
<evidence type="ECO:0000256" key="8">
    <source>
        <dbReference type="ARBA" id="ARBA00022840"/>
    </source>
</evidence>
<feature type="transmembrane region" description="Helical" evidence="14">
    <location>
        <begin position="131"/>
        <end position="148"/>
    </location>
</feature>
<evidence type="ECO:0000256" key="14">
    <source>
        <dbReference type="SAM" id="Phobius"/>
    </source>
</evidence>
<feature type="domain" description="Histidine kinase" evidence="15">
    <location>
        <begin position="197"/>
        <end position="419"/>
    </location>
</feature>
<dbReference type="AlphaFoldDB" id="A0A848HFU2"/>
<feature type="domain" description="Response regulatory" evidence="16">
    <location>
        <begin position="442"/>
        <end position="561"/>
    </location>
</feature>
<dbReference type="SUPFAM" id="SSF47384">
    <property type="entry name" value="Homodimeric domain of signal transducing histidine kinase"/>
    <property type="match status" value="1"/>
</dbReference>
<dbReference type="Gene3D" id="3.40.50.2300">
    <property type="match status" value="2"/>
</dbReference>
<feature type="modified residue" description="4-aspartylphosphate" evidence="13">
    <location>
        <position position="493"/>
    </location>
</feature>
<keyword evidence="11 14" id="KW-0472">Membrane</keyword>
<dbReference type="SMART" id="SM00448">
    <property type="entry name" value="REC"/>
    <property type="match status" value="2"/>
</dbReference>
<sequence length="841" mass="92544">MIKYLAKVYRHYEDYHAYGPNRLKVMGILGALGYSAFHFFRYTRPHDTLLVEDVPFRLFGVALFLLMGLRDFWPERLKPYYIRFSYLVLLYCLPFFNVLIGLQRGGGIASISNTFICLCFLVLLTDWRNTVLMVLVGTALASGVYVLTTTNPHIPRDLVAQLPAFAMVVIGGNMFKSSTDRIDAERKLRATQALAGSIAHEMRHPLAQLKHSLEGMQEVLPAPGASRQTARLDPQEVQQLYRHLARGEQAVQRGLQVISMTLDEVSARPLDATTFRYLSAAEVVQQAVEEYSYDSDEARDKVSVSVAEDFTFKGDETAYLFVLFNLIKNALYYLTPYPQTQVSITVADQQVKVRDNGPGIAPDVLKGLFEPFRSIGKSGGTGLGLAYCKRVMRAFGGDIECRSVPGQYTEFMMRFPAIGEKEREEHRLAAVAQARTLLAGKRILIVEDDPVQRMATRQKLGPLALTADLDEAEDGQVALDMLGRRTYHIVLMDLNMPGLDGYTVADKVRNEAGPNQDVRIIAYTSEPSHLARAKALKGGMDGFISKPCAQLPLLAALQQVVQQPRGAARTEPGRLAGRRILLADDSAFNRKAVAAYLRNAAADVIEVEHGQAVLDQLQANDGFDAVVVDLHMPGMDGLEAAHAIRHSGEPWAAVPVVALTAHSDEEAVAAARAAGMDAFLVKPVDSALLYETLVRLVAGTGKALPPPEPPAVAARPVVPEIPEEGLLNVQRLESYRRLGMLEELLTDYLPEMSRLVGALQDAAASQDRQRSLDALHSLLGMSGEAGAQALYQLVRRLYVPLLERDEWPDAPAWLEHLQAVAVRTDAALKAYCATETRSDGA</sequence>
<protein>
    <recommendedName>
        <fullName evidence="3">histidine kinase</fullName>
        <ecNumber evidence="3">2.7.13.3</ecNumber>
    </recommendedName>
</protein>
<dbReference type="InterPro" id="IPR036890">
    <property type="entry name" value="HATPase_C_sf"/>
</dbReference>
<dbReference type="PRINTS" id="PR00344">
    <property type="entry name" value="BCTRLSENSOR"/>
</dbReference>
<evidence type="ECO:0000256" key="4">
    <source>
        <dbReference type="ARBA" id="ARBA00022475"/>
    </source>
</evidence>
<feature type="transmembrane region" description="Helical" evidence="14">
    <location>
        <begin position="54"/>
        <end position="73"/>
    </location>
</feature>
<dbReference type="PROSITE" id="PS50894">
    <property type="entry name" value="HPT"/>
    <property type="match status" value="1"/>
</dbReference>
<keyword evidence="4" id="KW-1003">Cell membrane</keyword>
<evidence type="ECO:0000256" key="6">
    <source>
        <dbReference type="ARBA" id="ARBA00022692"/>
    </source>
</evidence>
<dbReference type="PROSITE" id="PS50109">
    <property type="entry name" value="HIS_KIN"/>
    <property type="match status" value="1"/>
</dbReference>
<dbReference type="InterPro" id="IPR008207">
    <property type="entry name" value="Sig_transdc_His_kin_Hpt_dom"/>
</dbReference>
<organism evidence="18 19">
    <name type="scientific">Ramlibacter agri</name>
    <dbReference type="NCBI Taxonomy" id="2728837"/>
    <lineage>
        <taxon>Bacteria</taxon>
        <taxon>Pseudomonadati</taxon>
        <taxon>Pseudomonadota</taxon>
        <taxon>Betaproteobacteria</taxon>
        <taxon>Burkholderiales</taxon>
        <taxon>Comamonadaceae</taxon>
        <taxon>Ramlibacter</taxon>
    </lineage>
</organism>
<name>A0A848HFU2_9BURK</name>
<reference evidence="18 19" key="1">
    <citation type="submission" date="2020-04" db="EMBL/GenBank/DDBJ databases">
        <title>Ramlibacter sp. G-1-2-2 isolated from soil.</title>
        <authorList>
            <person name="Dahal R.H."/>
        </authorList>
    </citation>
    <scope>NUCLEOTIDE SEQUENCE [LARGE SCALE GENOMIC DNA]</scope>
    <source>
        <strain evidence="18 19">G-1-2-2</strain>
    </source>
</reference>
<feature type="modified residue" description="4-aspartylphosphate" evidence="13">
    <location>
        <position position="629"/>
    </location>
</feature>
<keyword evidence="7" id="KW-0547">Nucleotide-binding</keyword>
<evidence type="ECO:0000256" key="10">
    <source>
        <dbReference type="ARBA" id="ARBA00023012"/>
    </source>
</evidence>
<dbReference type="SUPFAM" id="SSF55874">
    <property type="entry name" value="ATPase domain of HSP90 chaperone/DNA topoisomerase II/histidine kinase"/>
    <property type="match status" value="1"/>
</dbReference>
<dbReference type="PANTHER" id="PTHR45339:SF1">
    <property type="entry name" value="HYBRID SIGNAL TRANSDUCTION HISTIDINE KINASE J"/>
    <property type="match status" value="1"/>
</dbReference>
<feature type="transmembrane region" description="Helical" evidence="14">
    <location>
        <begin position="21"/>
        <end position="42"/>
    </location>
</feature>
<keyword evidence="10" id="KW-0902">Two-component regulatory system</keyword>
<feature type="transmembrane region" description="Helical" evidence="14">
    <location>
        <begin position="80"/>
        <end position="100"/>
    </location>
</feature>
<evidence type="ECO:0000259" key="16">
    <source>
        <dbReference type="PROSITE" id="PS50110"/>
    </source>
</evidence>
<dbReference type="Proteomes" id="UP000541185">
    <property type="component" value="Unassembled WGS sequence"/>
</dbReference>
<feature type="domain" description="Response regulatory" evidence="16">
    <location>
        <begin position="579"/>
        <end position="697"/>
    </location>
</feature>
<keyword evidence="6 14" id="KW-0812">Transmembrane</keyword>
<dbReference type="CDD" id="cd17546">
    <property type="entry name" value="REC_hyHK_CKI1_RcsC-like"/>
    <property type="match status" value="2"/>
</dbReference>
<dbReference type="RefSeq" id="WP_169422650.1">
    <property type="nucleotide sequence ID" value="NZ_JABBFX010000004.1"/>
</dbReference>
<evidence type="ECO:0000259" key="15">
    <source>
        <dbReference type="PROSITE" id="PS50109"/>
    </source>
</evidence>
<dbReference type="CDD" id="cd00075">
    <property type="entry name" value="HATPase"/>
    <property type="match status" value="1"/>
</dbReference>
<evidence type="ECO:0000256" key="7">
    <source>
        <dbReference type="ARBA" id="ARBA00022741"/>
    </source>
</evidence>
<dbReference type="InterPro" id="IPR036641">
    <property type="entry name" value="HPT_dom_sf"/>
</dbReference>
<dbReference type="InterPro" id="IPR036097">
    <property type="entry name" value="HisK_dim/P_sf"/>
</dbReference>
<evidence type="ECO:0000256" key="9">
    <source>
        <dbReference type="ARBA" id="ARBA00022989"/>
    </source>
</evidence>
<dbReference type="PANTHER" id="PTHR45339">
    <property type="entry name" value="HYBRID SIGNAL TRANSDUCTION HISTIDINE KINASE J"/>
    <property type="match status" value="1"/>
</dbReference>
<comment type="catalytic activity">
    <reaction evidence="1">
        <text>ATP + protein L-histidine = ADP + protein N-phospho-L-histidine.</text>
        <dbReference type="EC" id="2.7.13.3"/>
    </reaction>
</comment>
<evidence type="ECO:0000256" key="11">
    <source>
        <dbReference type="ARBA" id="ARBA00023136"/>
    </source>
</evidence>
<gene>
    <name evidence="18" type="ORF">HHL11_31565</name>
</gene>
<dbReference type="EMBL" id="JABBFX010000004">
    <property type="protein sequence ID" value="NML48330.1"/>
    <property type="molecule type" value="Genomic_DNA"/>
</dbReference>
<dbReference type="InterPro" id="IPR005467">
    <property type="entry name" value="His_kinase_dom"/>
</dbReference>
<evidence type="ECO:0000256" key="1">
    <source>
        <dbReference type="ARBA" id="ARBA00000085"/>
    </source>
</evidence>
<dbReference type="SUPFAM" id="SSF52172">
    <property type="entry name" value="CheY-like"/>
    <property type="match status" value="2"/>
</dbReference>
<evidence type="ECO:0000256" key="12">
    <source>
        <dbReference type="PROSITE-ProRule" id="PRU00110"/>
    </source>
</evidence>
<dbReference type="InterPro" id="IPR001789">
    <property type="entry name" value="Sig_transdc_resp-reg_receiver"/>
</dbReference>
<evidence type="ECO:0000313" key="18">
    <source>
        <dbReference type="EMBL" id="NML48330.1"/>
    </source>
</evidence>
<dbReference type="EC" id="2.7.13.3" evidence="3"/>
<proteinExistence type="predicted"/>
<dbReference type="Pfam" id="PF01627">
    <property type="entry name" value="Hpt"/>
    <property type="match status" value="1"/>
</dbReference>
<keyword evidence="9 14" id="KW-1133">Transmembrane helix</keyword>
<accession>A0A848HFU2</accession>
<dbReference type="SMART" id="SM00387">
    <property type="entry name" value="HATPase_c"/>
    <property type="match status" value="1"/>
</dbReference>
<evidence type="ECO:0000256" key="13">
    <source>
        <dbReference type="PROSITE-ProRule" id="PRU00169"/>
    </source>
</evidence>
<dbReference type="Gene3D" id="1.20.120.160">
    <property type="entry name" value="HPT domain"/>
    <property type="match status" value="1"/>
</dbReference>
<dbReference type="GO" id="GO:0000155">
    <property type="term" value="F:phosphorelay sensor kinase activity"/>
    <property type="evidence" value="ECO:0007669"/>
    <property type="project" value="InterPro"/>
</dbReference>
<dbReference type="PROSITE" id="PS50110">
    <property type="entry name" value="RESPONSE_REGULATORY"/>
    <property type="match status" value="2"/>
</dbReference>
<evidence type="ECO:0000256" key="3">
    <source>
        <dbReference type="ARBA" id="ARBA00012438"/>
    </source>
</evidence>
<keyword evidence="5 13" id="KW-0597">Phosphoprotein</keyword>
<keyword evidence="8" id="KW-0067">ATP-binding</keyword>
<dbReference type="InterPro" id="IPR004358">
    <property type="entry name" value="Sig_transdc_His_kin-like_C"/>
</dbReference>
<dbReference type="InterPro" id="IPR011006">
    <property type="entry name" value="CheY-like_superfamily"/>
</dbReference>
<feature type="domain" description="HPt" evidence="17">
    <location>
        <begin position="737"/>
        <end position="831"/>
    </location>
</feature>